<name>A4RUJ5_OSTLU</name>
<keyword evidence="5 7" id="KW-0472">Membrane</keyword>
<dbReference type="PROSITE" id="PS50202">
    <property type="entry name" value="MSP"/>
    <property type="match status" value="1"/>
</dbReference>
<feature type="domain" description="MSP" evidence="8">
    <location>
        <begin position="5"/>
        <end position="122"/>
    </location>
</feature>
<dbReference type="PIRSF" id="PIRSF019693">
    <property type="entry name" value="VAMP-associated"/>
    <property type="match status" value="1"/>
</dbReference>
<dbReference type="InterPro" id="IPR000535">
    <property type="entry name" value="MSP_dom"/>
</dbReference>
<feature type="coiled-coil region" evidence="6">
    <location>
        <begin position="142"/>
        <end position="169"/>
    </location>
</feature>
<dbReference type="SUPFAM" id="SSF49354">
    <property type="entry name" value="PapD-like"/>
    <property type="match status" value="1"/>
</dbReference>
<evidence type="ECO:0000256" key="3">
    <source>
        <dbReference type="ARBA" id="ARBA00022692"/>
    </source>
</evidence>
<keyword evidence="4 7" id="KW-1133">Transmembrane helix</keyword>
<dbReference type="GO" id="GO:0005789">
    <property type="term" value="C:endoplasmic reticulum membrane"/>
    <property type="evidence" value="ECO:0007669"/>
    <property type="project" value="EnsemblPlants"/>
</dbReference>
<comment type="subcellular location">
    <subcellularLocation>
        <location evidence="1">Membrane</location>
        <topology evidence="1">Single-pass type IV membrane protein</topology>
    </subcellularLocation>
</comment>
<dbReference type="GO" id="GO:0005776">
    <property type="term" value="C:autophagosome"/>
    <property type="evidence" value="ECO:0007669"/>
    <property type="project" value="EnsemblPlants"/>
</dbReference>
<sequence>MGGDSLVVTPTGELPFQFELRKQCAAELVLKNPTGAKQAFKVKTTSPKKYCVKPNTGIVEPGAEIKVTVMMQAHREMPADFNACKDKFLIQSTPSGDSSDMTELFSRPPTSISETRLRVKYVMSGKTAAMAEEVTLAPPPANESAEQERARLQRDVALLQSRNKALANDMNLMMKKGGKSIVKGFTLLHILLTAILAFVLGRYL</sequence>
<keyword evidence="6" id="KW-0175">Coiled coil</keyword>
<dbReference type="Pfam" id="PF00635">
    <property type="entry name" value="Motile_Sperm"/>
    <property type="match status" value="1"/>
</dbReference>
<evidence type="ECO:0000313" key="10">
    <source>
        <dbReference type="Proteomes" id="UP000001568"/>
    </source>
</evidence>
<dbReference type="PANTHER" id="PTHR10809:SF6">
    <property type="entry name" value="AT11025P-RELATED"/>
    <property type="match status" value="1"/>
</dbReference>
<dbReference type="GO" id="GO:0061817">
    <property type="term" value="P:endoplasmic reticulum-plasma membrane tethering"/>
    <property type="evidence" value="ECO:0007669"/>
    <property type="project" value="TreeGrafter"/>
</dbReference>
<dbReference type="eggNOG" id="KOG0439">
    <property type="taxonomic scope" value="Eukaryota"/>
</dbReference>
<dbReference type="GO" id="GO:0005886">
    <property type="term" value="C:plasma membrane"/>
    <property type="evidence" value="ECO:0007669"/>
    <property type="project" value="TreeGrafter"/>
</dbReference>
<evidence type="ECO:0000313" key="9">
    <source>
        <dbReference type="EMBL" id="ABO94976.1"/>
    </source>
</evidence>
<evidence type="ECO:0000259" key="8">
    <source>
        <dbReference type="PROSITE" id="PS50202"/>
    </source>
</evidence>
<accession>A4RUJ5</accession>
<evidence type="ECO:0000256" key="1">
    <source>
        <dbReference type="ARBA" id="ARBA00004211"/>
    </source>
</evidence>
<dbReference type="RefSeq" id="XP_001416683.1">
    <property type="nucleotide sequence ID" value="XM_001416646.1"/>
</dbReference>
<dbReference type="EMBL" id="CP000583">
    <property type="protein sequence ID" value="ABO94976.1"/>
    <property type="molecule type" value="Genomic_DNA"/>
</dbReference>
<dbReference type="InterPro" id="IPR008962">
    <property type="entry name" value="PapD-like_sf"/>
</dbReference>
<organism evidence="9 10">
    <name type="scientific">Ostreococcus lucimarinus (strain CCE9901)</name>
    <dbReference type="NCBI Taxonomy" id="436017"/>
    <lineage>
        <taxon>Eukaryota</taxon>
        <taxon>Viridiplantae</taxon>
        <taxon>Chlorophyta</taxon>
        <taxon>Mamiellophyceae</taxon>
        <taxon>Mamiellales</taxon>
        <taxon>Bathycoccaceae</taxon>
        <taxon>Ostreococcus</taxon>
    </lineage>
</organism>
<dbReference type="InterPro" id="IPR016763">
    <property type="entry name" value="VAP"/>
</dbReference>
<keyword evidence="3 7" id="KW-0812">Transmembrane</keyword>
<dbReference type="Gramene" id="ABO94976">
    <property type="protein sequence ID" value="ABO94976"/>
    <property type="gene ID" value="OSTLU_14647"/>
</dbReference>
<reference evidence="9 10" key="1">
    <citation type="journal article" date="2007" name="Proc. Natl. Acad. Sci. U.S.A.">
        <title>The tiny eukaryote Ostreococcus provides genomic insights into the paradox of plankton speciation.</title>
        <authorList>
            <person name="Palenik B."/>
            <person name="Grimwood J."/>
            <person name="Aerts A."/>
            <person name="Rouze P."/>
            <person name="Salamov A."/>
            <person name="Putnam N."/>
            <person name="Dupont C."/>
            <person name="Jorgensen R."/>
            <person name="Derelle E."/>
            <person name="Rombauts S."/>
            <person name="Zhou K."/>
            <person name="Otillar R."/>
            <person name="Merchant S.S."/>
            <person name="Podell S."/>
            <person name="Gaasterland T."/>
            <person name="Napoli C."/>
            <person name="Gendler K."/>
            <person name="Manuell A."/>
            <person name="Tai V."/>
            <person name="Vallon O."/>
            <person name="Piganeau G."/>
            <person name="Jancek S."/>
            <person name="Heijde M."/>
            <person name="Jabbari K."/>
            <person name="Bowler C."/>
            <person name="Lohr M."/>
            <person name="Robbens S."/>
            <person name="Werner G."/>
            <person name="Dubchak I."/>
            <person name="Pazour G.J."/>
            <person name="Ren Q."/>
            <person name="Paulsen I."/>
            <person name="Delwiche C."/>
            <person name="Schmutz J."/>
            <person name="Rokhsar D."/>
            <person name="Van de Peer Y."/>
            <person name="Moreau H."/>
            <person name="Grigoriev I.V."/>
        </authorList>
    </citation>
    <scope>NUCLEOTIDE SEQUENCE [LARGE SCALE GENOMIC DNA]</scope>
    <source>
        <strain evidence="9 10">CCE9901</strain>
    </source>
</reference>
<gene>
    <name evidence="9" type="ORF">OSTLU_14647</name>
</gene>
<proteinExistence type="inferred from homology"/>
<dbReference type="InterPro" id="IPR013783">
    <property type="entry name" value="Ig-like_fold"/>
</dbReference>
<dbReference type="STRING" id="436017.A4RUJ5"/>
<dbReference type="Gene3D" id="2.60.40.10">
    <property type="entry name" value="Immunoglobulins"/>
    <property type="match status" value="1"/>
</dbReference>
<dbReference type="AlphaFoldDB" id="A4RUJ5"/>
<evidence type="ECO:0000256" key="4">
    <source>
        <dbReference type="ARBA" id="ARBA00022989"/>
    </source>
</evidence>
<dbReference type="Proteomes" id="UP000001568">
    <property type="component" value="Chromosome 3"/>
</dbReference>
<feature type="transmembrane region" description="Helical" evidence="7">
    <location>
        <begin position="180"/>
        <end position="201"/>
    </location>
</feature>
<dbReference type="KEGG" id="olu:OSTLU_14647"/>
<evidence type="ECO:0000256" key="6">
    <source>
        <dbReference type="SAM" id="Coils"/>
    </source>
</evidence>
<dbReference type="OrthoDB" id="264603at2759"/>
<evidence type="ECO:0000256" key="7">
    <source>
        <dbReference type="SAM" id="Phobius"/>
    </source>
</evidence>
<comment type="similarity">
    <text evidence="2">Belongs to the VAMP-associated protein (VAP) (TC 9.B.17) family.</text>
</comment>
<dbReference type="GO" id="GO:0090158">
    <property type="term" value="P:endoplasmic reticulum membrane organization"/>
    <property type="evidence" value="ECO:0007669"/>
    <property type="project" value="TreeGrafter"/>
</dbReference>
<dbReference type="OMA" id="EWPADIS"/>
<keyword evidence="10" id="KW-1185">Reference proteome</keyword>
<dbReference type="HOGENOM" id="CLU_036554_1_2_1"/>
<dbReference type="PANTHER" id="PTHR10809">
    <property type="entry name" value="VESICLE-ASSOCIATED MEMBRANE PROTEIN-ASSOCIATED PROTEIN"/>
    <property type="match status" value="1"/>
</dbReference>
<dbReference type="GeneID" id="5000670"/>
<protein>
    <recommendedName>
        <fullName evidence="8">MSP domain-containing protein</fullName>
    </recommendedName>
</protein>
<evidence type="ECO:0000256" key="5">
    <source>
        <dbReference type="ARBA" id="ARBA00023136"/>
    </source>
</evidence>
<dbReference type="GO" id="GO:0000326">
    <property type="term" value="C:protein storage vacuole"/>
    <property type="evidence" value="ECO:0007669"/>
    <property type="project" value="EnsemblPlants"/>
</dbReference>
<evidence type="ECO:0000256" key="2">
    <source>
        <dbReference type="ARBA" id="ARBA00008932"/>
    </source>
</evidence>